<protein>
    <submittedName>
        <fullName evidence="1">Uncharacterized protein</fullName>
    </submittedName>
</protein>
<name>A0A2G3PQP4_WILMA</name>
<gene>
    <name evidence="1" type="ORF">CSW57_02350</name>
</gene>
<dbReference type="EMBL" id="PEBD01000004">
    <property type="protein sequence ID" value="PHV68124.1"/>
    <property type="molecule type" value="Genomic_DNA"/>
</dbReference>
<dbReference type="Proteomes" id="UP000225108">
    <property type="component" value="Unassembled WGS sequence"/>
</dbReference>
<accession>A0A2G3PQP4</accession>
<dbReference type="RefSeq" id="WP_143696455.1">
    <property type="nucleotide sequence ID" value="NZ_PEBD01000004.1"/>
</dbReference>
<evidence type="ECO:0000313" key="2">
    <source>
        <dbReference type="Proteomes" id="UP000225108"/>
    </source>
</evidence>
<proteinExistence type="predicted"/>
<comment type="caution">
    <text evidence="1">The sequence shown here is derived from an EMBL/GenBank/DDBJ whole genome shotgun (WGS) entry which is preliminary data.</text>
</comment>
<dbReference type="AlphaFoldDB" id="A0A2G3PQP4"/>
<sequence length="131" mass="14522">MARSLGSEAADALVHQLGNDIVGDQFYRSEPWDQLALVINLDRRKQMFGYVYSAGDWEAASPDGIEPLATAHKLQQAMRPPDAPPWKKCLVTIDRGTATIDIVFDYEGTEWVPDVADPERLAASLKPLPRS</sequence>
<evidence type="ECO:0000313" key="1">
    <source>
        <dbReference type="EMBL" id="PHV68124.1"/>
    </source>
</evidence>
<organism evidence="1 2">
    <name type="scientific">Williamsia marianensis</name>
    <dbReference type="NCBI Taxonomy" id="85044"/>
    <lineage>
        <taxon>Bacteria</taxon>
        <taxon>Bacillati</taxon>
        <taxon>Actinomycetota</taxon>
        <taxon>Actinomycetes</taxon>
        <taxon>Mycobacteriales</taxon>
        <taxon>Nocardiaceae</taxon>
        <taxon>Williamsia</taxon>
    </lineage>
</organism>
<reference evidence="1 2" key="1">
    <citation type="submission" date="2017-10" db="EMBL/GenBank/DDBJ databases">
        <title>The draft genome sequence of Williamsia sp. BULT 1.1 isolated from the semi-arid grassland soils from South Africa.</title>
        <authorList>
            <person name="Kabwe M.H."/>
            <person name="Govender N."/>
            <person name="Mutseka Lunga P."/>
            <person name="Vikram S."/>
            <person name="Makhalanyane T.P."/>
        </authorList>
    </citation>
    <scope>NUCLEOTIDE SEQUENCE [LARGE SCALE GENOMIC DNA]</scope>
    <source>
        <strain evidence="1 2">BULT 1.1</strain>
    </source>
</reference>